<reference evidence="1" key="1">
    <citation type="journal article" date="2020" name="bioRxiv">
        <title>Chromosome-level reference genome of the European wasp spider Argiope bruennichi: a resource for studies on range expansion and evolutionary adaptation.</title>
        <authorList>
            <person name="Sheffer M.M."/>
            <person name="Hoppe A."/>
            <person name="Krehenwinkel H."/>
            <person name="Uhl G."/>
            <person name="Kuss A.W."/>
            <person name="Jensen L."/>
            <person name="Jensen C."/>
            <person name="Gillespie R.G."/>
            <person name="Hoff K.J."/>
            <person name="Prost S."/>
        </authorList>
    </citation>
    <scope>NUCLEOTIDE SEQUENCE</scope>
</reference>
<dbReference type="SUPFAM" id="SSF57756">
    <property type="entry name" value="Retrovirus zinc finger-like domains"/>
    <property type="match status" value="1"/>
</dbReference>
<proteinExistence type="predicted"/>
<dbReference type="Gene3D" id="4.10.60.10">
    <property type="entry name" value="Zinc finger, CCHC-type"/>
    <property type="match status" value="1"/>
</dbReference>
<dbReference type="InterPro" id="IPR036875">
    <property type="entry name" value="Znf_CCHC_sf"/>
</dbReference>
<dbReference type="GO" id="GO:0008270">
    <property type="term" value="F:zinc ion binding"/>
    <property type="evidence" value="ECO:0007669"/>
    <property type="project" value="InterPro"/>
</dbReference>
<dbReference type="EMBL" id="JABXBU010002230">
    <property type="protein sequence ID" value="KAF8766416.1"/>
    <property type="molecule type" value="Genomic_DNA"/>
</dbReference>
<organism evidence="1 2">
    <name type="scientific">Argiope bruennichi</name>
    <name type="common">Wasp spider</name>
    <name type="synonym">Aranea bruennichi</name>
    <dbReference type="NCBI Taxonomy" id="94029"/>
    <lineage>
        <taxon>Eukaryota</taxon>
        <taxon>Metazoa</taxon>
        <taxon>Ecdysozoa</taxon>
        <taxon>Arthropoda</taxon>
        <taxon>Chelicerata</taxon>
        <taxon>Arachnida</taxon>
        <taxon>Araneae</taxon>
        <taxon>Araneomorphae</taxon>
        <taxon>Entelegynae</taxon>
        <taxon>Araneoidea</taxon>
        <taxon>Araneidae</taxon>
        <taxon>Argiope</taxon>
    </lineage>
</organism>
<evidence type="ECO:0008006" key="3">
    <source>
        <dbReference type="Google" id="ProtNLM"/>
    </source>
</evidence>
<evidence type="ECO:0000313" key="1">
    <source>
        <dbReference type="EMBL" id="KAF8766416.1"/>
    </source>
</evidence>
<dbReference type="GO" id="GO:0003676">
    <property type="term" value="F:nucleic acid binding"/>
    <property type="evidence" value="ECO:0007669"/>
    <property type="project" value="InterPro"/>
</dbReference>
<keyword evidence="2" id="KW-1185">Reference proteome</keyword>
<accession>A0A8T0E582</accession>
<protein>
    <recommendedName>
        <fullName evidence="3">CCHC-type domain-containing protein</fullName>
    </recommendedName>
</protein>
<name>A0A8T0E582_ARGBR</name>
<dbReference type="Proteomes" id="UP000807504">
    <property type="component" value="Unassembled WGS sequence"/>
</dbReference>
<gene>
    <name evidence="1" type="ORF">HNY73_019481</name>
</gene>
<sequence length="103" mass="12158">MKSRKAPEIHEHYLDQWAQIVSPYMLIEKVDEFIEQKDNFKQSGHFSSKFNSIKFPNEESYAISKQTDPSRFKNNSTICYNWFESGHFARDCAQPKQPKFCTA</sequence>
<comment type="caution">
    <text evidence="1">The sequence shown here is derived from an EMBL/GenBank/DDBJ whole genome shotgun (WGS) entry which is preliminary data.</text>
</comment>
<reference evidence="1" key="2">
    <citation type="submission" date="2020-06" db="EMBL/GenBank/DDBJ databases">
        <authorList>
            <person name="Sheffer M."/>
        </authorList>
    </citation>
    <scope>NUCLEOTIDE SEQUENCE</scope>
</reference>
<evidence type="ECO:0000313" key="2">
    <source>
        <dbReference type="Proteomes" id="UP000807504"/>
    </source>
</evidence>
<dbReference type="AlphaFoldDB" id="A0A8T0E582"/>